<comment type="caution">
    <text evidence="9">Lacks conserved residue(s) required for the propagation of feature annotation.</text>
</comment>
<keyword evidence="4" id="KW-0732">Signal</keyword>
<keyword evidence="6" id="KW-0067">ATP-binding</keyword>
<dbReference type="SMART" id="SM00220">
    <property type="entry name" value="S_TKc"/>
    <property type="match status" value="1"/>
</dbReference>
<dbReference type="PROSITE" id="PS50026">
    <property type="entry name" value="EGF_3"/>
    <property type="match status" value="1"/>
</dbReference>
<dbReference type="InterPro" id="IPR025287">
    <property type="entry name" value="WAK_GUB"/>
</dbReference>
<dbReference type="Gene3D" id="1.10.510.10">
    <property type="entry name" value="Transferase(Phosphotransferase) domain 1"/>
    <property type="match status" value="1"/>
</dbReference>
<dbReference type="GO" id="GO:0005886">
    <property type="term" value="C:plasma membrane"/>
    <property type="evidence" value="ECO:0007669"/>
    <property type="project" value="TreeGrafter"/>
</dbReference>
<dbReference type="Gene3D" id="2.10.25.10">
    <property type="entry name" value="Laminin"/>
    <property type="match status" value="1"/>
</dbReference>
<name>M8C6V6_AEGTA</name>
<dbReference type="SMART" id="SM00179">
    <property type="entry name" value="EGF_CA"/>
    <property type="match status" value="1"/>
</dbReference>
<evidence type="ECO:0000256" key="8">
    <source>
        <dbReference type="ARBA" id="ARBA00023180"/>
    </source>
</evidence>
<dbReference type="Gene3D" id="3.30.200.20">
    <property type="entry name" value="Phosphorylase Kinase, domain 1"/>
    <property type="match status" value="1"/>
</dbReference>
<accession>M8C6V6</accession>
<dbReference type="InterPro" id="IPR008271">
    <property type="entry name" value="Ser/Thr_kinase_AS"/>
</dbReference>
<proteinExistence type="predicted"/>
<evidence type="ECO:0000313" key="10">
    <source>
        <dbReference type="EnsemblPlants" id="EMT29999"/>
    </source>
</evidence>
<keyword evidence="2" id="KW-0418">Kinase</keyword>
<dbReference type="GO" id="GO:0005524">
    <property type="term" value="F:ATP binding"/>
    <property type="evidence" value="ECO:0007669"/>
    <property type="project" value="UniProtKB-KW"/>
</dbReference>
<keyword evidence="3" id="KW-0808">Transferase</keyword>
<comment type="subcellular location">
    <subcellularLocation>
        <location evidence="1">Membrane</location>
        <topology evidence="1">Single-pass type I membrane protein</topology>
    </subcellularLocation>
</comment>
<keyword evidence="2" id="KW-0723">Serine/threonine-protein kinase</keyword>
<dbReference type="SUPFAM" id="SSF57196">
    <property type="entry name" value="EGF/Laminin"/>
    <property type="match status" value="1"/>
</dbReference>
<dbReference type="PROSITE" id="PS01187">
    <property type="entry name" value="EGF_CA"/>
    <property type="match status" value="1"/>
</dbReference>
<dbReference type="GO" id="GO:0005509">
    <property type="term" value="F:calcium ion binding"/>
    <property type="evidence" value="ECO:0007669"/>
    <property type="project" value="InterPro"/>
</dbReference>
<dbReference type="CDD" id="cd00054">
    <property type="entry name" value="EGF_CA"/>
    <property type="match status" value="1"/>
</dbReference>
<dbReference type="ExpressionAtlas" id="M8C6V6">
    <property type="expression patterns" value="baseline"/>
</dbReference>
<keyword evidence="8" id="KW-0325">Glycoprotein</keyword>
<dbReference type="GO" id="GO:0030247">
    <property type="term" value="F:polysaccharide binding"/>
    <property type="evidence" value="ECO:0007669"/>
    <property type="project" value="InterPro"/>
</dbReference>
<dbReference type="InterPro" id="IPR000719">
    <property type="entry name" value="Prot_kinase_dom"/>
</dbReference>
<protein>
    <submittedName>
        <fullName evidence="10">Wall-associated receptor kinase 4</fullName>
    </submittedName>
</protein>
<dbReference type="FunFam" id="1.10.510.10:FF:000474">
    <property type="entry name" value="Wall-associated receptor kinase 3"/>
    <property type="match status" value="1"/>
</dbReference>
<evidence type="ECO:0000256" key="9">
    <source>
        <dbReference type="PROSITE-ProRule" id="PRU00076"/>
    </source>
</evidence>
<evidence type="ECO:0000256" key="4">
    <source>
        <dbReference type="ARBA" id="ARBA00022729"/>
    </source>
</evidence>
<dbReference type="AlphaFoldDB" id="M8C6V6"/>
<dbReference type="EnsemblPlants" id="EMT29999">
    <property type="protein sequence ID" value="EMT29999"/>
    <property type="gene ID" value="F775_18245"/>
</dbReference>
<dbReference type="InterPro" id="IPR018097">
    <property type="entry name" value="EGF_Ca-bd_CS"/>
</dbReference>
<dbReference type="GO" id="GO:0004674">
    <property type="term" value="F:protein serine/threonine kinase activity"/>
    <property type="evidence" value="ECO:0007669"/>
    <property type="project" value="UniProtKB-KW"/>
</dbReference>
<evidence type="ECO:0000256" key="1">
    <source>
        <dbReference type="ARBA" id="ARBA00004479"/>
    </source>
</evidence>
<dbReference type="InterPro" id="IPR000152">
    <property type="entry name" value="EGF-type_Asp/Asn_hydroxyl_site"/>
</dbReference>
<dbReference type="InterPro" id="IPR011009">
    <property type="entry name" value="Kinase-like_dom_sf"/>
</dbReference>
<evidence type="ECO:0000256" key="7">
    <source>
        <dbReference type="ARBA" id="ARBA00023157"/>
    </source>
</evidence>
<dbReference type="PANTHER" id="PTHR27005">
    <property type="entry name" value="WALL-ASSOCIATED RECEPTOR KINASE-LIKE 21"/>
    <property type="match status" value="1"/>
</dbReference>
<keyword evidence="5" id="KW-0547">Nucleotide-binding</keyword>
<keyword evidence="7" id="KW-1015">Disulfide bond</keyword>
<dbReference type="SUPFAM" id="SSF56112">
    <property type="entry name" value="Protein kinase-like (PK-like)"/>
    <property type="match status" value="1"/>
</dbReference>
<organism evidence="10">
    <name type="scientific">Aegilops tauschii</name>
    <name type="common">Tausch's goatgrass</name>
    <name type="synonym">Aegilops squarrosa</name>
    <dbReference type="NCBI Taxonomy" id="37682"/>
    <lineage>
        <taxon>Eukaryota</taxon>
        <taxon>Viridiplantae</taxon>
        <taxon>Streptophyta</taxon>
        <taxon>Embryophyta</taxon>
        <taxon>Tracheophyta</taxon>
        <taxon>Spermatophyta</taxon>
        <taxon>Magnoliopsida</taxon>
        <taxon>Liliopsida</taxon>
        <taxon>Poales</taxon>
        <taxon>Poaceae</taxon>
        <taxon>BOP clade</taxon>
        <taxon>Pooideae</taxon>
        <taxon>Triticodae</taxon>
        <taxon>Triticeae</taxon>
        <taxon>Triticinae</taxon>
        <taxon>Aegilops</taxon>
    </lineage>
</organism>
<dbReference type="PROSITE" id="PS50011">
    <property type="entry name" value="PROTEIN_KINASE_DOM"/>
    <property type="match status" value="1"/>
</dbReference>
<dbReference type="InterPro" id="IPR045274">
    <property type="entry name" value="WAK-like"/>
</dbReference>
<dbReference type="Pfam" id="PF07714">
    <property type="entry name" value="PK_Tyr_Ser-Thr"/>
    <property type="match status" value="1"/>
</dbReference>
<dbReference type="InterPro" id="IPR000742">
    <property type="entry name" value="EGF"/>
</dbReference>
<reference evidence="10" key="1">
    <citation type="submission" date="2015-06" db="UniProtKB">
        <authorList>
            <consortium name="EnsemblPlants"/>
        </authorList>
    </citation>
    <scope>IDENTIFICATION</scope>
</reference>
<dbReference type="InterPro" id="IPR001245">
    <property type="entry name" value="Ser-Thr/Tyr_kinase_cat_dom"/>
</dbReference>
<evidence type="ECO:0000256" key="3">
    <source>
        <dbReference type="ARBA" id="ARBA00022679"/>
    </source>
</evidence>
<dbReference type="PROSITE" id="PS00108">
    <property type="entry name" value="PROTEIN_KINASE_ST"/>
    <property type="match status" value="1"/>
</dbReference>
<evidence type="ECO:0000256" key="5">
    <source>
        <dbReference type="ARBA" id="ARBA00022741"/>
    </source>
</evidence>
<dbReference type="GO" id="GO:0007166">
    <property type="term" value="P:cell surface receptor signaling pathway"/>
    <property type="evidence" value="ECO:0007669"/>
    <property type="project" value="InterPro"/>
</dbReference>
<sequence length="615" mass="68077">MTTHSSQYYSHPLLLLLLPVIQLVILAAAAEQQQGCRDKCGDISIPFPFGIGPGCFRHGFEVLCKDSSHPPRAFLAGESRIIRMSSSPLDSHNAQILNRTFSAFHTIDFRNTPFTVSATRNILVGVGWIADAFVTFIYVPLRWPYTVMFPCSARARFLLPRVTPTNGSCTGRGCCETTITPDNNLGSLLSFSINGEVPNKRWEDYPCSYAMLVEKSWYNFSTLDMGNRTLLKRFPRGVQIALDFAAGNTSCPAKGQPPPPDYACISGNSSCANSTHTPGYICKCWDHYAGNPYVTHGCQDIDECKLPNVYRCSNDRICKNRLGGYDCPCKFGMKGDGKAGTCSDIFTPAAKAAVVYKGLLDNKLVAIKKPINGSVLESEQFANEVIIQSRVIHKNIVRLIGCCLEVDAPMLVYEFISQGSLLDILHNNNKQVALNLDTRLSIAAQSADGLAYMHSKANSTILHGDVKPANILLDDNFVPKISDFGISKLIQRDKQHTGQGIGDMNYMDPVYLQEGRLTEKSDVYSFGIVILELISRRRAIHSENNSLVKGFLEAHKRQNKMTEFFDKEIAITKDLDLLDSLAGMIVDCLSLDVDQRPTMMEVAEKLVILGRSRKV</sequence>
<dbReference type="InterPro" id="IPR001881">
    <property type="entry name" value="EGF-like_Ca-bd_dom"/>
</dbReference>
<evidence type="ECO:0000256" key="6">
    <source>
        <dbReference type="ARBA" id="ARBA00022840"/>
    </source>
</evidence>
<keyword evidence="9" id="KW-0245">EGF-like domain</keyword>
<dbReference type="PANTHER" id="PTHR27005:SF497">
    <property type="entry name" value="PROTEIN KINASE DOMAIN-CONTAINING PROTEIN"/>
    <property type="match status" value="1"/>
</dbReference>
<evidence type="ECO:0000256" key="2">
    <source>
        <dbReference type="ARBA" id="ARBA00022527"/>
    </source>
</evidence>
<dbReference type="PROSITE" id="PS00010">
    <property type="entry name" value="ASX_HYDROXYL"/>
    <property type="match status" value="1"/>
</dbReference>
<dbReference type="Pfam" id="PF13947">
    <property type="entry name" value="GUB_WAK_bind"/>
    <property type="match status" value="1"/>
</dbReference>